<protein>
    <recommendedName>
        <fullName evidence="6">Ribonuclease VapC</fullName>
        <shortName evidence="6">RNase VapC</shortName>
        <ecNumber evidence="6">3.1.-.-</ecNumber>
    </recommendedName>
    <alternativeName>
        <fullName evidence="6">Toxin VapC</fullName>
    </alternativeName>
</protein>
<comment type="caution">
    <text evidence="8">The sequence shown here is derived from an EMBL/GenBank/DDBJ whole genome shotgun (WGS) entry which is preliminary data.</text>
</comment>
<feature type="domain" description="PIN" evidence="7">
    <location>
        <begin position="2"/>
        <end position="134"/>
    </location>
</feature>
<name>A0A9W6VKQ9_9ACTN</name>
<feature type="binding site" evidence="6">
    <location>
        <position position="5"/>
    </location>
    <ligand>
        <name>Mg(2+)</name>
        <dbReference type="ChEBI" id="CHEBI:18420"/>
    </ligand>
</feature>
<evidence type="ECO:0000256" key="3">
    <source>
        <dbReference type="ARBA" id="ARBA00022723"/>
    </source>
</evidence>
<dbReference type="InterPro" id="IPR022907">
    <property type="entry name" value="VapC_family"/>
</dbReference>
<keyword evidence="4 6" id="KW-0378">Hydrolase</keyword>
<keyword evidence="2 6" id="KW-0540">Nuclease</keyword>
<keyword evidence="1 6" id="KW-1277">Toxin-antitoxin system</keyword>
<dbReference type="AlphaFoldDB" id="A0A9W6VKQ9"/>
<evidence type="ECO:0000256" key="6">
    <source>
        <dbReference type="HAMAP-Rule" id="MF_00265"/>
    </source>
</evidence>
<gene>
    <name evidence="8" type="primary">vapC43</name>
    <name evidence="6" type="synonym">vapC</name>
    <name evidence="8" type="ORF">Airi01_002120</name>
</gene>
<reference evidence="8" key="1">
    <citation type="submission" date="2023-03" db="EMBL/GenBank/DDBJ databases">
        <title>Actinoallomurus iriomotensis NBRC 103681.</title>
        <authorList>
            <person name="Ichikawa N."/>
            <person name="Sato H."/>
            <person name="Tonouchi N."/>
        </authorList>
    </citation>
    <scope>NUCLEOTIDE SEQUENCE</scope>
    <source>
        <strain evidence="8">NBRC 103681</strain>
    </source>
</reference>
<dbReference type="GO" id="GO:0045926">
    <property type="term" value="P:negative regulation of growth"/>
    <property type="evidence" value="ECO:0007669"/>
    <property type="project" value="UniProtKB-ARBA"/>
</dbReference>
<comment type="function">
    <text evidence="6">Toxic component of a toxin-antitoxin (TA) system. An RNase.</text>
</comment>
<dbReference type="GO" id="GO:0016788">
    <property type="term" value="F:hydrolase activity, acting on ester bonds"/>
    <property type="evidence" value="ECO:0007669"/>
    <property type="project" value="InterPro"/>
</dbReference>
<keyword evidence="6" id="KW-0800">Toxin</keyword>
<evidence type="ECO:0000256" key="1">
    <source>
        <dbReference type="ARBA" id="ARBA00022649"/>
    </source>
</evidence>
<keyword evidence="5 6" id="KW-0460">Magnesium</keyword>
<keyword evidence="3 6" id="KW-0479">Metal-binding</keyword>
<dbReference type="Proteomes" id="UP001165135">
    <property type="component" value="Unassembled WGS sequence"/>
</dbReference>
<evidence type="ECO:0000313" key="9">
    <source>
        <dbReference type="Proteomes" id="UP001165135"/>
    </source>
</evidence>
<dbReference type="SUPFAM" id="SSF88723">
    <property type="entry name" value="PIN domain-like"/>
    <property type="match status" value="1"/>
</dbReference>
<dbReference type="InterPro" id="IPR029060">
    <property type="entry name" value="PIN-like_dom_sf"/>
</dbReference>
<comment type="similarity">
    <text evidence="6">Belongs to the PINc/VapC protein family.</text>
</comment>
<accession>A0A9W6VKQ9</accession>
<dbReference type="GO" id="GO:0090729">
    <property type="term" value="F:toxin activity"/>
    <property type="evidence" value="ECO:0007669"/>
    <property type="project" value="UniProtKB-KW"/>
</dbReference>
<dbReference type="EMBL" id="BSTJ01000001">
    <property type="protein sequence ID" value="GLY71945.1"/>
    <property type="molecule type" value="Genomic_DNA"/>
</dbReference>
<evidence type="ECO:0000313" key="8">
    <source>
        <dbReference type="EMBL" id="GLY71945.1"/>
    </source>
</evidence>
<evidence type="ECO:0000256" key="2">
    <source>
        <dbReference type="ARBA" id="ARBA00022722"/>
    </source>
</evidence>
<dbReference type="InterPro" id="IPR002716">
    <property type="entry name" value="PIN_dom"/>
</dbReference>
<dbReference type="GO" id="GO:0000287">
    <property type="term" value="F:magnesium ion binding"/>
    <property type="evidence" value="ECO:0007669"/>
    <property type="project" value="UniProtKB-UniRule"/>
</dbReference>
<evidence type="ECO:0000259" key="7">
    <source>
        <dbReference type="Pfam" id="PF01850"/>
    </source>
</evidence>
<sequence length="142" mass="15704">MIAVDTNVLVYAHRRDSAFHLAAASRVRELAEGRAPWAIPWPCVHEFFSVVTHPRIYVPPSTAEQAIDQIEAWLASPSLVTLGEGTGYWDALRSMLMEGKIAGPLVHDGRIAALCAAHGVRELWTVDRDFSRFSGLSIRNPL</sequence>
<organism evidence="8 9">
    <name type="scientific">Actinoallomurus iriomotensis</name>
    <dbReference type="NCBI Taxonomy" id="478107"/>
    <lineage>
        <taxon>Bacteria</taxon>
        <taxon>Bacillati</taxon>
        <taxon>Actinomycetota</taxon>
        <taxon>Actinomycetes</taxon>
        <taxon>Streptosporangiales</taxon>
        <taxon>Thermomonosporaceae</taxon>
        <taxon>Actinoallomurus</taxon>
    </lineage>
</organism>
<feature type="binding site" evidence="6">
    <location>
        <position position="108"/>
    </location>
    <ligand>
        <name>Mg(2+)</name>
        <dbReference type="ChEBI" id="CHEBI:18420"/>
    </ligand>
</feature>
<dbReference type="Pfam" id="PF01850">
    <property type="entry name" value="PIN"/>
    <property type="match status" value="1"/>
</dbReference>
<comment type="cofactor">
    <cofactor evidence="6">
        <name>Mg(2+)</name>
        <dbReference type="ChEBI" id="CHEBI:18420"/>
    </cofactor>
</comment>
<evidence type="ECO:0000256" key="4">
    <source>
        <dbReference type="ARBA" id="ARBA00022801"/>
    </source>
</evidence>
<dbReference type="GO" id="GO:0004540">
    <property type="term" value="F:RNA nuclease activity"/>
    <property type="evidence" value="ECO:0007669"/>
    <property type="project" value="InterPro"/>
</dbReference>
<dbReference type="NCBIfam" id="TIGR00028">
    <property type="entry name" value="Mtu_PIN_fam"/>
    <property type="match status" value="1"/>
</dbReference>
<evidence type="ECO:0000256" key="5">
    <source>
        <dbReference type="ARBA" id="ARBA00022842"/>
    </source>
</evidence>
<dbReference type="InterPro" id="IPR006226">
    <property type="entry name" value="Mtu_PIN"/>
</dbReference>
<dbReference type="Gene3D" id="3.40.50.1010">
    <property type="entry name" value="5'-nuclease"/>
    <property type="match status" value="1"/>
</dbReference>
<proteinExistence type="inferred from homology"/>
<dbReference type="HAMAP" id="MF_00265">
    <property type="entry name" value="VapC_Nob1"/>
    <property type="match status" value="1"/>
</dbReference>
<dbReference type="EC" id="3.1.-.-" evidence="6"/>